<gene>
    <name evidence="1" type="ORF">CVLEPA_LOCUS29256</name>
</gene>
<dbReference type="EMBL" id="CAWYQH010000152">
    <property type="protein sequence ID" value="CAK8696066.1"/>
    <property type="molecule type" value="Genomic_DNA"/>
</dbReference>
<accession>A0ABP0GWG3</accession>
<evidence type="ECO:0000313" key="2">
    <source>
        <dbReference type="Proteomes" id="UP001642483"/>
    </source>
</evidence>
<keyword evidence="2" id="KW-1185">Reference proteome</keyword>
<dbReference type="Proteomes" id="UP001642483">
    <property type="component" value="Unassembled WGS sequence"/>
</dbReference>
<protein>
    <submittedName>
        <fullName evidence="1">Uncharacterized protein</fullName>
    </submittedName>
</protein>
<reference evidence="1 2" key="1">
    <citation type="submission" date="2024-02" db="EMBL/GenBank/DDBJ databases">
        <authorList>
            <person name="Daric V."/>
            <person name="Darras S."/>
        </authorList>
    </citation>
    <scope>NUCLEOTIDE SEQUENCE [LARGE SCALE GENOMIC DNA]</scope>
</reference>
<sequence>MKNSIVLTEHMLKYLCDVTNGSLVFFISTMLSVTSRGCRSVYHPAVGDVRKLVVNKKPYFSLPTVKGEKPTI</sequence>
<name>A0ABP0GWG3_CLALP</name>
<organism evidence="1 2">
    <name type="scientific">Clavelina lepadiformis</name>
    <name type="common">Light-bulb sea squirt</name>
    <name type="synonym">Ascidia lepadiformis</name>
    <dbReference type="NCBI Taxonomy" id="159417"/>
    <lineage>
        <taxon>Eukaryota</taxon>
        <taxon>Metazoa</taxon>
        <taxon>Chordata</taxon>
        <taxon>Tunicata</taxon>
        <taxon>Ascidiacea</taxon>
        <taxon>Aplousobranchia</taxon>
        <taxon>Clavelinidae</taxon>
        <taxon>Clavelina</taxon>
    </lineage>
</organism>
<proteinExistence type="predicted"/>
<evidence type="ECO:0000313" key="1">
    <source>
        <dbReference type="EMBL" id="CAK8696066.1"/>
    </source>
</evidence>
<comment type="caution">
    <text evidence="1">The sequence shown here is derived from an EMBL/GenBank/DDBJ whole genome shotgun (WGS) entry which is preliminary data.</text>
</comment>